<proteinExistence type="predicted"/>
<name>A0A9E7EBR2_9LILI</name>
<evidence type="ECO:0000313" key="2">
    <source>
        <dbReference type="EMBL" id="URD73572.1"/>
    </source>
</evidence>
<accession>A0A9E7EBR2</accession>
<dbReference type="PANTHER" id="PTHR37702:SF2">
    <property type="entry name" value="OS09G0332100 PROTEIN"/>
    <property type="match status" value="1"/>
</dbReference>
<keyword evidence="1" id="KW-0732">Signal</keyword>
<dbReference type="OrthoDB" id="10547665at2759"/>
<protein>
    <submittedName>
        <fullName evidence="2">Uncharacterized protein</fullName>
    </submittedName>
</protein>
<evidence type="ECO:0000313" key="3">
    <source>
        <dbReference type="Proteomes" id="UP001055439"/>
    </source>
</evidence>
<reference evidence="2" key="1">
    <citation type="submission" date="2022-05" db="EMBL/GenBank/DDBJ databases">
        <title>The Musa troglodytarum L. genome provides insights into the mechanism of non-climacteric behaviour and enrichment of carotenoids.</title>
        <authorList>
            <person name="Wang J."/>
        </authorList>
    </citation>
    <scope>NUCLEOTIDE SEQUENCE</scope>
    <source>
        <tissue evidence="2">Leaf</tissue>
    </source>
</reference>
<dbReference type="Proteomes" id="UP001055439">
    <property type="component" value="Chromosome 1"/>
</dbReference>
<gene>
    <name evidence="2" type="ORF">MUK42_09025</name>
</gene>
<feature type="signal peptide" evidence="1">
    <location>
        <begin position="1"/>
        <end position="27"/>
    </location>
</feature>
<keyword evidence="3" id="KW-1185">Reference proteome</keyword>
<evidence type="ECO:0000256" key="1">
    <source>
        <dbReference type="SAM" id="SignalP"/>
    </source>
</evidence>
<dbReference type="PANTHER" id="PTHR37702">
    <property type="entry name" value="PROLINE-RICH FAMILY PROTEIN"/>
    <property type="match status" value="1"/>
</dbReference>
<organism evidence="2 3">
    <name type="scientific">Musa troglodytarum</name>
    <name type="common">fe'i banana</name>
    <dbReference type="NCBI Taxonomy" id="320322"/>
    <lineage>
        <taxon>Eukaryota</taxon>
        <taxon>Viridiplantae</taxon>
        <taxon>Streptophyta</taxon>
        <taxon>Embryophyta</taxon>
        <taxon>Tracheophyta</taxon>
        <taxon>Spermatophyta</taxon>
        <taxon>Magnoliopsida</taxon>
        <taxon>Liliopsida</taxon>
        <taxon>Zingiberales</taxon>
        <taxon>Musaceae</taxon>
        <taxon>Musa</taxon>
    </lineage>
</organism>
<dbReference type="EMBL" id="CP097502">
    <property type="protein sequence ID" value="URD73572.1"/>
    <property type="molecule type" value="Genomic_DNA"/>
</dbReference>
<dbReference type="AlphaFoldDB" id="A0A9E7EBR2"/>
<feature type="chain" id="PRO_5038363945" evidence="1">
    <location>
        <begin position="28"/>
        <end position="143"/>
    </location>
</feature>
<sequence>MLCKLFGSTKCILLFFLALFLRPPTSASWDNSQPECPYPCLPPPTSVTNCPPPPPAAPATPTAGYPPPPPGTPGYWNYPPPSPQGYYPYLSTPPPPNPILPWFPWYYYKSQPTASVAPPLEKDALGKMVISMLGMTMCLVLVQ</sequence>